<dbReference type="SUPFAM" id="SSF49329">
    <property type="entry name" value="Cu,Zn superoxide dismutase-like"/>
    <property type="match status" value="1"/>
</dbReference>
<dbReference type="OrthoDB" id="2015551at2759"/>
<feature type="domain" description="Superoxide dismutase copper/zinc binding" evidence="2">
    <location>
        <begin position="92"/>
        <end position="184"/>
    </location>
</feature>
<evidence type="ECO:0000313" key="4">
    <source>
        <dbReference type="Proteomes" id="UP000037035"/>
    </source>
</evidence>
<dbReference type="AlphaFoldDB" id="A0A0L6VQ91"/>
<organism evidence="3 4">
    <name type="scientific">Puccinia sorghi</name>
    <dbReference type="NCBI Taxonomy" id="27349"/>
    <lineage>
        <taxon>Eukaryota</taxon>
        <taxon>Fungi</taxon>
        <taxon>Dikarya</taxon>
        <taxon>Basidiomycota</taxon>
        <taxon>Pucciniomycotina</taxon>
        <taxon>Pucciniomycetes</taxon>
        <taxon>Pucciniales</taxon>
        <taxon>Pucciniaceae</taxon>
        <taxon>Puccinia</taxon>
    </lineage>
</organism>
<evidence type="ECO:0000256" key="1">
    <source>
        <dbReference type="SAM" id="SignalP"/>
    </source>
</evidence>
<evidence type="ECO:0000313" key="3">
    <source>
        <dbReference type="EMBL" id="KNZ62856.1"/>
    </source>
</evidence>
<comment type="caution">
    <text evidence="3">The sequence shown here is derived from an EMBL/GenBank/DDBJ whole genome shotgun (WGS) entry which is preliminary data.</text>
</comment>
<accession>A0A0L6VQ91</accession>
<dbReference type="GO" id="GO:0046872">
    <property type="term" value="F:metal ion binding"/>
    <property type="evidence" value="ECO:0007669"/>
    <property type="project" value="InterPro"/>
</dbReference>
<feature type="signal peptide" evidence="1">
    <location>
        <begin position="1"/>
        <end position="22"/>
    </location>
</feature>
<dbReference type="VEuPathDB" id="FungiDB:VP01_1214g3"/>
<protein>
    <recommendedName>
        <fullName evidence="2">Superoxide dismutase copper/zinc binding domain-containing protein</fullName>
    </recommendedName>
</protein>
<keyword evidence="4" id="KW-1185">Reference proteome</keyword>
<dbReference type="InterPro" id="IPR053257">
    <property type="entry name" value="Cu-only_SOD"/>
</dbReference>
<sequence>MMFKEFLCLWIPIGFLVGWIRGQTPPSIGVESCKALMTAKAVLTGNAGIAGQVTFQLVMGSQQLVVVDVSLSGLQKPDGFGDYTYHGCNAKLNFFTHLVHTHPVGTDGNCQAAEGHLDPFNVGDKTPCDFHQPQLCQTGDLSGKFGKISSARDTVSMHYIDPFLRFFPAEQSIYGRSVVLHAPDSTRLACGKPI</sequence>
<dbReference type="PANTHER" id="PTHR20910">
    <property type="entry name" value="AGAP001623-PA"/>
    <property type="match status" value="1"/>
</dbReference>
<dbReference type="Proteomes" id="UP000037035">
    <property type="component" value="Unassembled WGS sequence"/>
</dbReference>
<evidence type="ECO:0000259" key="2">
    <source>
        <dbReference type="Pfam" id="PF00080"/>
    </source>
</evidence>
<keyword evidence="1" id="KW-0732">Signal</keyword>
<dbReference type="PANTHER" id="PTHR20910:SF1">
    <property type="entry name" value="SUPEROXIDE DISMUTASE COPPER_ZINC BINDING DOMAIN-CONTAINING PROTEIN"/>
    <property type="match status" value="1"/>
</dbReference>
<dbReference type="Gene3D" id="2.60.40.200">
    <property type="entry name" value="Superoxide dismutase, copper/zinc binding domain"/>
    <property type="match status" value="1"/>
</dbReference>
<name>A0A0L6VQ91_9BASI</name>
<dbReference type="InterPro" id="IPR036423">
    <property type="entry name" value="SOD-like_Cu/Zn_dom_sf"/>
</dbReference>
<feature type="chain" id="PRO_5005568629" description="Superoxide dismutase copper/zinc binding domain-containing protein" evidence="1">
    <location>
        <begin position="23"/>
        <end position="194"/>
    </location>
</feature>
<gene>
    <name evidence="3" type="ORF">VP01_1214g3</name>
</gene>
<dbReference type="EMBL" id="LAVV01002388">
    <property type="protein sequence ID" value="KNZ62856.1"/>
    <property type="molecule type" value="Genomic_DNA"/>
</dbReference>
<dbReference type="GO" id="GO:0006801">
    <property type="term" value="P:superoxide metabolic process"/>
    <property type="evidence" value="ECO:0007669"/>
    <property type="project" value="InterPro"/>
</dbReference>
<dbReference type="STRING" id="27349.A0A0L6VQ91"/>
<reference evidence="3 4" key="1">
    <citation type="submission" date="2015-08" db="EMBL/GenBank/DDBJ databases">
        <title>Next Generation Sequencing and Analysis of the Genome of Puccinia sorghi L Schw, the Causal Agent of Maize Common Rust.</title>
        <authorList>
            <person name="Rochi L."/>
            <person name="Burguener G."/>
            <person name="Darino M."/>
            <person name="Turjanski A."/>
            <person name="Kreff E."/>
            <person name="Dieguez M.J."/>
            <person name="Sacco F."/>
        </authorList>
    </citation>
    <scope>NUCLEOTIDE SEQUENCE [LARGE SCALE GENOMIC DNA]</scope>
    <source>
        <strain evidence="3 4">RO10H11247</strain>
    </source>
</reference>
<dbReference type="Pfam" id="PF00080">
    <property type="entry name" value="Sod_Cu"/>
    <property type="match status" value="1"/>
</dbReference>
<proteinExistence type="predicted"/>
<dbReference type="InterPro" id="IPR001424">
    <property type="entry name" value="SOD_Cu_Zn_dom"/>
</dbReference>